<dbReference type="EMBL" id="QPJD01000016">
    <property type="protein sequence ID" value="RCW42521.1"/>
    <property type="molecule type" value="Genomic_DNA"/>
</dbReference>
<evidence type="ECO:0008006" key="4">
    <source>
        <dbReference type="Google" id="ProtNLM"/>
    </source>
</evidence>
<reference evidence="2 3" key="1">
    <citation type="submission" date="2018-07" db="EMBL/GenBank/DDBJ databases">
        <title>Genomic Encyclopedia of Type Strains, Phase III (KMG-III): the genomes of soil and plant-associated and newly described type strains.</title>
        <authorList>
            <person name="Whitman W."/>
        </authorList>
    </citation>
    <scope>NUCLEOTIDE SEQUENCE [LARGE SCALE GENOMIC DNA]</scope>
    <source>
        <strain evidence="2 3">CECT 7506</strain>
    </source>
</reference>
<protein>
    <recommendedName>
        <fullName evidence="4">Sporulation lipoprotein YhcN/YlaJ</fullName>
    </recommendedName>
</protein>
<gene>
    <name evidence="2" type="ORF">DFP97_11683</name>
</gene>
<dbReference type="RefSeq" id="WP_114382709.1">
    <property type="nucleotide sequence ID" value="NZ_QPJD01000016.1"/>
</dbReference>
<dbReference type="AlphaFoldDB" id="A0A368VLE6"/>
<dbReference type="Proteomes" id="UP000252415">
    <property type="component" value="Unassembled WGS sequence"/>
</dbReference>
<keyword evidence="1" id="KW-0472">Membrane</keyword>
<evidence type="ECO:0000313" key="2">
    <source>
        <dbReference type="EMBL" id="RCW42521.1"/>
    </source>
</evidence>
<organism evidence="2 3">
    <name type="scientific">Paenibacillus prosopidis</name>
    <dbReference type="NCBI Taxonomy" id="630520"/>
    <lineage>
        <taxon>Bacteria</taxon>
        <taxon>Bacillati</taxon>
        <taxon>Bacillota</taxon>
        <taxon>Bacilli</taxon>
        <taxon>Bacillales</taxon>
        <taxon>Paenibacillaceae</taxon>
        <taxon>Paenibacillus</taxon>
    </lineage>
</organism>
<feature type="transmembrane region" description="Helical" evidence="1">
    <location>
        <begin position="7"/>
        <end position="24"/>
    </location>
</feature>
<accession>A0A368VLE6</accession>
<keyword evidence="3" id="KW-1185">Reference proteome</keyword>
<name>A0A368VLE6_9BACL</name>
<proteinExistence type="predicted"/>
<evidence type="ECO:0000313" key="3">
    <source>
        <dbReference type="Proteomes" id="UP000252415"/>
    </source>
</evidence>
<dbReference type="OrthoDB" id="1707228at2"/>
<keyword evidence="1" id="KW-1133">Transmembrane helix</keyword>
<keyword evidence="1" id="KW-0812">Transmembrane</keyword>
<dbReference type="PROSITE" id="PS51257">
    <property type="entry name" value="PROKAR_LIPOPROTEIN"/>
    <property type="match status" value="1"/>
</dbReference>
<evidence type="ECO:0000256" key="1">
    <source>
        <dbReference type="SAM" id="Phobius"/>
    </source>
</evidence>
<comment type="caution">
    <text evidence="2">The sequence shown here is derived from an EMBL/GenBank/DDBJ whole genome shotgun (WGS) entry which is preliminary data.</text>
</comment>
<sequence length="216" mass="24549">MNIMKLLVKYLYVTGIYILMILVGCTSNEPVNYQQLIVTPNWTKEQDFRKGTENAGLRTLVLDNDHLPKTFAFHPEIAESILAQHPGIQSAYVLLTEANGYLTVIPDGHNPNSKASQGILNHRVNKKTADNFLEEPEMINQVDWISQSGNLPTRSLEAIGRDAAKYMPAHIKRIYISANPNFFNYLRFYANEEQVRGDLSMYLNQFNMIVGRVFPG</sequence>